<dbReference type="GO" id="GO:0016020">
    <property type="term" value="C:membrane"/>
    <property type="evidence" value="ECO:0007669"/>
    <property type="project" value="UniProtKB-SubCell"/>
</dbReference>
<reference evidence="14" key="2">
    <citation type="journal article" date="2015" name="Gigascience">
        <title>Reconstructing a comprehensive transcriptome assembly of a white-pupal translocated strain of the pest fruit fly Bactrocera cucurbitae.</title>
        <authorList>
            <person name="Sim S.B."/>
            <person name="Calla B."/>
            <person name="Hall B."/>
            <person name="DeRego T."/>
            <person name="Geib S.M."/>
        </authorList>
    </citation>
    <scope>NUCLEOTIDE SEQUENCE</scope>
</reference>
<feature type="transmembrane region" description="Helical" evidence="12">
    <location>
        <begin position="252"/>
        <end position="274"/>
    </location>
</feature>
<protein>
    <recommendedName>
        <fullName evidence="11">ascorbate ferrireductase (transmembrane)</fullName>
        <ecNumber evidence="11">7.2.1.3</ecNumber>
    </recommendedName>
</protein>
<feature type="transmembrane region" description="Helical" evidence="12">
    <location>
        <begin position="144"/>
        <end position="164"/>
    </location>
</feature>
<dbReference type="EMBL" id="GBXI01001498">
    <property type="protein sequence ID" value="JAD12794.1"/>
    <property type="molecule type" value="Transcribed_RNA"/>
</dbReference>
<feature type="transmembrane region" description="Helical" evidence="12">
    <location>
        <begin position="176"/>
        <end position="199"/>
    </location>
</feature>
<evidence type="ECO:0000256" key="9">
    <source>
        <dbReference type="ARBA" id="ARBA00023004"/>
    </source>
</evidence>
<dbReference type="GO" id="GO:0046872">
    <property type="term" value="F:metal ion binding"/>
    <property type="evidence" value="ECO:0007669"/>
    <property type="project" value="UniProtKB-KW"/>
</dbReference>
<reference evidence="14" key="1">
    <citation type="submission" date="2014-11" db="EMBL/GenBank/DDBJ databases">
        <authorList>
            <person name="Geib S."/>
        </authorList>
    </citation>
    <scope>NUCLEOTIDE SEQUENCE</scope>
</reference>
<organism evidence="14">
    <name type="scientific">Zeugodacus cucurbitae</name>
    <name type="common">Melon fruit fly</name>
    <name type="synonym">Bactrocera cucurbitae</name>
    <dbReference type="NCBI Taxonomy" id="28588"/>
    <lineage>
        <taxon>Eukaryota</taxon>
        <taxon>Metazoa</taxon>
        <taxon>Ecdysozoa</taxon>
        <taxon>Arthropoda</taxon>
        <taxon>Hexapoda</taxon>
        <taxon>Insecta</taxon>
        <taxon>Pterygota</taxon>
        <taxon>Neoptera</taxon>
        <taxon>Endopterygota</taxon>
        <taxon>Diptera</taxon>
        <taxon>Brachycera</taxon>
        <taxon>Muscomorpha</taxon>
        <taxon>Tephritoidea</taxon>
        <taxon>Tephritidae</taxon>
        <taxon>Zeugodacus</taxon>
        <taxon>Zeugodacus</taxon>
    </lineage>
</organism>
<dbReference type="InterPro" id="IPR045150">
    <property type="entry name" value="CYB561D1/2"/>
</dbReference>
<keyword evidence="5 12" id="KW-0812">Transmembrane</keyword>
<keyword evidence="8 12" id="KW-1133">Transmembrane helix</keyword>
<dbReference type="EC" id="7.2.1.3" evidence="11"/>
<evidence type="ECO:0000256" key="11">
    <source>
        <dbReference type="ARBA" id="ARBA00024225"/>
    </source>
</evidence>
<dbReference type="InterPro" id="IPR006593">
    <property type="entry name" value="Cyt_b561/ferric_Rdtase_TM"/>
</dbReference>
<feature type="domain" description="Cytochrome b561" evidence="13">
    <location>
        <begin position="74"/>
        <end position="273"/>
    </location>
</feature>
<dbReference type="AlphaFoldDB" id="A0A0A1XNC8"/>
<keyword evidence="4" id="KW-0349">Heme</keyword>
<evidence type="ECO:0000259" key="13">
    <source>
        <dbReference type="PROSITE" id="PS50939"/>
    </source>
</evidence>
<keyword evidence="10 12" id="KW-0472">Membrane</keyword>
<gene>
    <name evidence="14" type="primary">CYB561D1</name>
    <name evidence="14" type="ORF">g.37241</name>
</gene>
<evidence type="ECO:0000313" key="14">
    <source>
        <dbReference type="EMBL" id="JAD12794.1"/>
    </source>
</evidence>
<dbReference type="SMART" id="SM00665">
    <property type="entry name" value="B561"/>
    <property type="match status" value="1"/>
</dbReference>
<evidence type="ECO:0000256" key="2">
    <source>
        <dbReference type="ARBA" id="ARBA00004141"/>
    </source>
</evidence>
<dbReference type="GO" id="GO:0140575">
    <property type="term" value="F:transmembrane monodehydroascorbate reductase activity"/>
    <property type="evidence" value="ECO:0007669"/>
    <property type="project" value="InterPro"/>
</dbReference>
<accession>A0A0A1XNC8</accession>
<sequence>MTRRGKFVVNKVSNARIHFNRYAHSAPAPPGPAAPQHCHNVSSSAPAQVGCSVRRATQPPPPPTLTLTQKLEFVLTLVNRLLIGFITIYLCWMSLRLDSKDIPWHAVFCTLGFLCLMSEGLMAYYRGNVWTQVCHRPEKARLHWVLQLCGAIIGLIGIVIKMFLEEVHFHTRHGIIGLATMVILFISLLSGLSSLYATELKGRLQPRFNKTLHNIIGLITFTLAMLSMYYSFETQLFNDYSLDASTYMDFRLLLEIITILIFVLTAYGPLWCLFYSRL</sequence>
<comment type="cofactor">
    <cofactor evidence="1">
        <name>heme b</name>
        <dbReference type="ChEBI" id="CHEBI:60344"/>
    </cofactor>
</comment>
<dbReference type="PANTHER" id="PTHR15422:SF43">
    <property type="entry name" value="ASCORBATE FERRIREDUCTASE (TRANSMEMBRANE)"/>
    <property type="match status" value="1"/>
</dbReference>
<feature type="transmembrane region" description="Helical" evidence="12">
    <location>
        <begin position="211"/>
        <end position="232"/>
    </location>
</feature>
<feature type="transmembrane region" description="Helical" evidence="12">
    <location>
        <begin position="77"/>
        <end position="96"/>
    </location>
</feature>
<evidence type="ECO:0000256" key="5">
    <source>
        <dbReference type="ARBA" id="ARBA00022692"/>
    </source>
</evidence>
<dbReference type="Pfam" id="PF03188">
    <property type="entry name" value="Cytochrom_B561"/>
    <property type="match status" value="1"/>
</dbReference>
<dbReference type="SMR" id="A0A0A1XNC8"/>
<proteinExistence type="predicted"/>
<evidence type="ECO:0000256" key="7">
    <source>
        <dbReference type="ARBA" id="ARBA00022982"/>
    </source>
</evidence>
<feature type="transmembrane region" description="Helical" evidence="12">
    <location>
        <begin position="102"/>
        <end position="124"/>
    </location>
</feature>
<keyword evidence="3" id="KW-0813">Transport</keyword>
<dbReference type="OrthoDB" id="432881at2759"/>
<keyword evidence="6" id="KW-0479">Metal-binding</keyword>
<evidence type="ECO:0000256" key="3">
    <source>
        <dbReference type="ARBA" id="ARBA00022448"/>
    </source>
</evidence>
<evidence type="ECO:0000256" key="4">
    <source>
        <dbReference type="ARBA" id="ARBA00022617"/>
    </source>
</evidence>
<dbReference type="PANTHER" id="PTHR15422">
    <property type="entry name" value="OS05G0565100 PROTEIN"/>
    <property type="match status" value="1"/>
</dbReference>
<comment type="subcellular location">
    <subcellularLocation>
        <location evidence="2">Membrane</location>
        <topology evidence="2">Multi-pass membrane protein</topology>
    </subcellularLocation>
</comment>
<evidence type="ECO:0000256" key="6">
    <source>
        <dbReference type="ARBA" id="ARBA00022723"/>
    </source>
</evidence>
<dbReference type="PROSITE" id="PS50939">
    <property type="entry name" value="CYTOCHROME_B561"/>
    <property type="match status" value="1"/>
</dbReference>
<evidence type="ECO:0000256" key="8">
    <source>
        <dbReference type="ARBA" id="ARBA00022989"/>
    </source>
</evidence>
<name>A0A0A1XNC8_ZEUCU</name>
<keyword evidence="7" id="KW-0249">Electron transport</keyword>
<evidence type="ECO:0000256" key="10">
    <source>
        <dbReference type="ARBA" id="ARBA00023136"/>
    </source>
</evidence>
<dbReference type="Gene3D" id="1.20.120.1770">
    <property type="match status" value="1"/>
</dbReference>
<keyword evidence="9" id="KW-0408">Iron</keyword>
<evidence type="ECO:0000256" key="12">
    <source>
        <dbReference type="SAM" id="Phobius"/>
    </source>
</evidence>
<dbReference type="GO" id="GO:0140571">
    <property type="term" value="F:transmembrane ascorbate ferrireductase activity"/>
    <property type="evidence" value="ECO:0007669"/>
    <property type="project" value="UniProtKB-EC"/>
</dbReference>
<evidence type="ECO:0000256" key="1">
    <source>
        <dbReference type="ARBA" id="ARBA00001970"/>
    </source>
</evidence>